<dbReference type="Gene3D" id="3.40.630.30">
    <property type="match status" value="1"/>
</dbReference>
<proteinExistence type="predicted"/>
<protein>
    <submittedName>
        <fullName evidence="2">GNAT family N-acetyltransferase</fullName>
        <ecNumber evidence="2">2.3.1.-</ecNumber>
    </submittedName>
</protein>
<dbReference type="InterPro" id="IPR000182">
    <property type="entry name" value="GNAT_dom"/>
</dbReference>
<dbReference type="SUPFAM" id="SSF55729">
    <property type="entry name" value="Acyl-CoA N-acyltransferases (Nat)"/>
    <property type="match status" value="1"/>
</dbReference>
<evidence type="ECO:0000259" key="1">
    <source>
        <dbReference type="PROSITE" id="PS51186"/>
    </source>
</evidence>
<accession>A0ABY8VEC7</accession>
<organism evidence="2 3">
    <name type="scientific">Corynebacterium breve</name>
    <dbReference type="NCBI Taxonomy" id="3049799"/>
    <lineage>
        <taxon>Bacteria</taxon>
        <taxon>Bacillati</taxon>
        <taxon>Actinomycetota</taxon>
        <taxon>Actinomycetes</taxon>
        <taxon>Mycobacteriales</taxon>
        <taxon>Corynebacteriaceae</taxon>
        <taxon>Corynebacterium</taxon>
    </lineage>
</organism>
<name>A0ABY8VEC7_9CORY</name>
<dbReference type="EC" id="2.3.1.-" evidence="2"/>
<dbReference type="EMBL" id="CP126969">
    <property type="protein sequence ID" value="WIM66983.1"/>
    <property type="molecule type" value="Genomic_DNA"/>
</dbReference>
<dbReference type="InterPro" id="IPR016181">
    <property type="entry name" value="Acyl_CoA_acyltransferase"/>
</dbReference>
<dbReference type="RefSeq" id="WP_284823752.1">
    <property type="nucleotide sequence ID" value="NZ_CP126969.1"/>
</dbReference>
<sequence length="197" mass="22373">MTVSIRRLTGPEFSVLAPRLVDIYMDAMGYSAGIRTQRIRVWRSEITHPGFTALIAVQDSVIIGVAYGFLGSPDHWWDRQLRRGFLEAGGPTPEQRELLESYFEIAEIHVTPALQVRGIGRNLLTQLLWNAPARHALLSTPEVKDEKNAAFGLYRSMGFTDVLRDFYYQGDNRPFAVLGRPLPLPDQTHSPRNRRLL</sequence>
<keyword evidence="2" id="KW-0012">Acyltransferase</keyword>
<keyword evidence="2" id="KW-0808">Transferase</keyword>
<keyword evidence="3" id="KW-1185">Reference proteome</keyword>
<dbReference type="Proteomes" id="UP001225598">
    <property type="component" value="Chromosome"/>
</dbReference>
<reference evidence="2 3" key="1">
    <citation type="submission" date="2023-05" db="EMBL/GenBank/DDBJ databases">
        <title>Corynebacterium suedekumii sp. nov. and Corynebacterium breve sp. nov. isolated from raw cow's milk.</title>
        <authorList>
            <person name="Baer M.K."/>
            <person name="Mehl L."/>
            <person name="Hellmuth R."/>
            <person name="Marke G."/>
            <person name="Lipski A."/>
        </authorList>
    </citation>
    <scope>NUCLEOTIDE SEQUENCE [LARGE SCALE GENOMIC DNA]</scope>
    <source>
        <strain evidence="2 3">R4</strain>
    </source>
</reference>
<gene>
    <name evidence="2" type="ORF">QP027_07545</name>
</gene>
<feature type="domain" description="N-acetyltransferase" evidence="1">
    <location>
        <begin position="3"/>
        <end position="183"/>
    </location>
</feature>
<evidence type="ECO:0000313" key="3">
    <source>
        <dbReference type="Proteomes" id="UP001225598"/>
    </source>
</evidence>
<dbReference type="Pfam" id="PF00583">
    <property type="entry name" value="Acetyltransf_1"/>
    <property type="match status" value="1"/>
</dbReference>
<dbReference type="PROSITE" id="PS51186">
    <property type="entry name" value="GNAT"/>
    <property type="match status" value="1"/>
</dbReference>
<evidence type="ECO:0000313" key="2">
    <source>
        <dbReference type="EMBL" id="WIM66983.1"/>
    </source>
</evidence>
<dbReference type="GO" id="GO:0016746">
    <property type="term" value="F:acyltransferase activity"/>
    <property type="evidence" value="ECO:0007669"/>
    <property type="project" value="UniProtKB-KW"/>
</dbReference>